<feature type="transmembrane region" description="Helical" evidence="1">
    <location>
        <begin position="7"/>
        <end position="28"/>
    </location>
</feature>
<keyword evidence="1" id="KW-0812">Transmembrane</keyword>
<sequence>MNKDSKIIVSSIILGASFILGSCINAYFNSNEKILSPQISQTSSSDNILNKEEAAAYLKIPVTQLDNIIKRDTEQKRNYRFMTLINLSLTLT</sequence>
<accession>A0A222WNY4</accession>
<proteinExistence type="predicted"/>
<dbReference type="RefSeq" id="WP_094155245.1">
    <property type="nucleotide sequence ID" value="NZ_CP020028.1"/>
</dbReference>
<dbReference type="OrthoDB" id="2609460at2"/>
<reference evidence="2 3" key="1">
    <citation type="submission" date="2017-03" db="EMBL/GenBank/DDBJ databases">
        <title>Complete genome sequence of Paenibacillus Kribbensis producing bioflocculants.</title>
        <authorList>
            <person name="Lee H.-G."/>
            <person name="Oh H.-M."/>
        </authorList>
    </citation>
    <scope>NUCLEOTIDE SEQUENCE [LARGE SCALE GENOMIC DNA]</scope>
    <source>
        <strain evidence="2 3">AM49</strain>
    </source>
</reference>
<gene>
    <name evidence="2" type="ORF">B4V02_13855</name>
</gene>
<evidence type="ECO:0000313" key="2">
    <source>
        <dbReference type="EMBL" id="ASR47682.1"/>
    </source>
</evidence>
<keyword evidence="3" id="KW-1185">Reference proteome</keyword>
<evidence type="ECO:0000313" key="3">
    <source>
        <dbReference type="Proteomes" id="UP000214666"/>
    </source>
</evidence>
<keyword evidence="1" id="KW-1133">Transmembrane helix</keyword>
<dbReference type="KEGG" id="pkb:B4V02_13855"/>
<dbReference type="EMBL" id="CP020028">
    <property type="protein sequence ID" value="ASR47682.1"/>
    <property type="molecule type" value="Genomic_DNA"/>
</dbReference>
<organism evidence="2 3">
    <name type="scientific">Paenibacillus kribbensis</name>
    <dbReference type="NCBI Taxonomy" id="172713"/>
    <lineage>
        <taxon>Bacteria</taxon>
        <taxon>Bacillati</taxon>
        <taxon>Bacillota</taxon>
        <taxon>Bacilli</taxon>
        <taxon>Bacillales</taxon>
        <taxon>Paenibacillaceae</taxon>
        <taxon>Paenibacillus</taxon>
    </lineage>
</organism>
<protein>
    <submittedName>
        <fullName evidence="2">Uncharacterized protein</fullName>
    </submittedName>
</protein>
<dbReference type="Proteomes" id="UP000214666">
    <property type="component" value="Chromosome"/>
</dbReference>
<evidence type="ECO:0000256" key="1">
    <source>
        <dbReference type="SAM" id="Phobius"/>
    </source>
</evidence>
<keyword evidence="1" id="KW-0472">Membrane</keyword>
<dbReference type="PROSITE" id="PS51257">
    <property type="entry name" value="PROKAR_LIPOPROTEIN"/>
    <property type="match status" value="1"/>
</dbReference>
<dbReference type="AlphaFoldDB" id="A0A222WNY4"/>
<name>A0A222WNY4_9BACL</name>